<evidence type="ECO:0000256" key="1">
    <source>
        <dbReference type="SAM" id="Phobius"/>
    </source>
</evidence>
<accession>A0A0A9AW31</accession>
<dbReference type="AlphaFoldDB" id="A0A0A9AW31"/>
<organism evidence="2">
    <name type="scientific">Arundo donax</name>
    <name type="common">Giant reed</name>
    <name type="synonym">Donax arundinaceus</name>
    <dbReference type="NCBI Taxonomy" id="35708"/>
    <lineage>
        <taxon>Eukaryota</taxon>
        <taxon>Viridiplantae</taxon>
        <taxon>Streptophyta</taxon>
        <taxon>Embryophyta</taxon>
        <taxon>Tracheophyta</taxon>
        <taxon>Spermatophyta</taxon>
        <taxon>Magnoliopsida</taxon>
        <taxon>Liliopsida</taxon>
        <taxon>Poales</taxon>
        <taxon>Poaceae</taxon>
        <taxon>PACMAD clade</taxon>
        <taxon>Arundinoideae</taxon>
        <taxon>Arundineae</taxon>
        <taxon>Arundo</taxon>
    </lineage>
</organism>
<feature type="transmembrane region" description="Helical" evidence="1">
    <location>
        <begin position="12"/>
        <end position="29"/>
    </location>
</feature>
<keyword evidence="1" id="KW-0472">Membrane</keyword>
<evidence type="ECO:0000313" key="2">
    <source>
        <dbReference type="EMBL" id="JAD55346.1"/>
    </source>
</evidence>
<reference evidence="2" key="2">
    <citation type="journal article" date="2015" name="Data Brief">
        <title>Shoot transcriptome of the giant reed, Arundo donax.</title>
        <authorList>
            <person name="Barrero R.A."/>
            <person name="Guerrero F.D."/>
            <person name="Moolhuijzen P."/>
            <person name="Goolsby J.A."/>
            <person name="Tidwell J."/>
            <person name="Bellgard S.E."/>
            <person name="Bellgard M.I."/>
        </authorList>
    </citation>
    <scope>NUCLEOTIDE SEQUENCE</scope>
    <source>
        <tissue evidence="2">Shoot tissue taken approximately 20 cm above the soil surface</tissue>
    </source>
</reference>
<sequence length="120" mass="14002">MWLLPQVENYLYHLVQLLLFSTILFTKVLCRSRQRLMLWSIYWCILRLVMLSNMNFYLLQVLSPLIAAQELVQFLTRNSKMMSCMLLLNQFNGGMCAVGQTGQKETKTLQTLCSITKETV</sequence>
<name>A0A0A9AW31_ARUDO</name>
<keyword evidence="1" id="KW-1133">Transmembrane helix</keyword>
<protein>
    <submittedName>
        <fullName evidence="2">Uncharacterized protein</fullName>
    </submittedName>
</protein>
<proteinExistence type="predicted"/>
<keyword evidence="1" id="KW-0812">Transmembrane</keyword>
<dbReference type="EMBL" id="GBRH01242549">
    <property type="protein sequence ID" value="JAD55346.1"/>
    <property type="molecule type" value="Transcribed_RNA"/>
</dbReference>
<reference evidence="2" key="1">
    <citation type="submission" date="2014-09" db="EMBL/GenBank/DDBJ databases">
        <authorList>
            <person name="Magalhaes I.L.F."/>
            <person name="Oliveira U."/>
            <person name="Santos F.R."/>
            <person name="Vidigal T.H.D.A."/>
            <person name="Brescovit A.D."/>
            <person name="Santos A.J."/>
        </authorList>
    </citation>
    <scope>NUCLEOTIDE SEQUENCE</scope>
    <source>
        <tissue evidence="2">Shoot tissue taken approximately 20 cm above the soil surface</tissue>
    </source>
</reference>
<feature type="transmembrane region" description="Helical" evidence="1">
    <location>
        <begin position="36"/>
        <end position="51"/>
    </location>
</feature>